<accession>A0A367ZQ69</accession>
<dbReference type="Proteomes" id="UP000252355">
    <property type="component" value="Unassembled WGS sequence"/>
</dbReference>
<evidence type="ECO:0000313" key="3">
    <source>
        <dbReference type="Proteomes" id="UP000252355"/>
    </source>
</evidence>
<keyword evidence="1" id="KW-1133">Transmembrane helix</keyword>
<feature type="transmembrane region" description="Helical" evidence="1">
    <location>
        <begin position="12"/>
        <end position="30"/>
    </location>
</feature>
<evidence type="ECO:0008006" key="4">
    <source>
        <dbReference type="Google" id="ProtNLM"/>
    </source>
</evidence>
<name>A0A367ZQ69_9BACT</name>
<organism evidence="2 3">
    <name type="scientific">Candidatus Ozemobacter sibiricus</name>
    <dbReference type="NCBI Taxonomy" id="2268124"/>
    <lineage>
        <taxon>Bacteria</taxon>
        <taxon>Candidatus Ozemobacteria</taxon>
        <taxon>Candidatus Ozemobacterales</taxon>
        <taxon>Candidatus Ozemobacteraceae</taxon>
        <taxon>Candidatus Ozemobacter</taxon>
    </lineage>
</organism>
<evidence type="ECO:0000313" key="2">
    <source>
        <dbReference type="EMBL" id="RCK80196.1"/>
    </source>
</evidence>
<dbReference type="AlphaFoldDB" id="A0A367ZQ69"/>
<dbReference type="EMBL" id="QOQW01000007">
    <property type="protein sequence ID" value="RCK80196.1"/>
    <property type="molecule type" value="Genomic_DNA"/>
</dbReference>
<keyword evidence="1" id="KW-0472">Membrane</keyword>
<protein>
    <recommendedName>
        <fullName evidence="4">Prepilin-type N-terminal cleavage/methylation domain-containing protein</fullName>
    </recommendedName>
</protein>
<sequence>MNGRRAITITELVIATGLLTLLLGGLFALYSGGQSASGTAFWMQKTATALRNTARHLSQKVQQSSYPSTLVYPSKIIENTSEDFRLRVNENGTLLATACLAVASKNEVATKLIWFVEALPERRGFDPEVPAQLTYHIYSLSRAGKILYHRFQETIAFTSPPDYMKGVPLPDIPPPTAALQEAQELIEDVELVRVGIQEAVATGTPVFLEIHCKYPRGYTRRGDTITVVPNVAAVKAKP</sequence>
<comment type="caution">
    <text evidence="2">The sequence shown here is derived from an EMBL/GenBank/DDBJ whole genome shotgun (WGS) entry which is preliminary data.</text>
</comment>
<proteinExistence type="predicted"/>
<gene>
    <name evidence="2" type="ORF">OZSIB_3378</name>
</gene>
<keyword evidence="1" id="KW-0812">Transmembrane</keyword>
<reference evidence="2 3" key="1">
    <citation type="submission" date="2018-05" db="EMBL/GenBank/DDBJ databases">
        <title>A metagenomic window into the 2 km-deep terrestrial subsurface aquifer revealed taxonomically and functionally diverse microbial community comprising novel uncultured bacterial lineages.</title>
        <authorList>
            <person name="Kadnikov V.V."/>
            <person name="Mardanov A.V."/>
            <person name="Beletsky A.V."/>
            <person name="Banks D."/>
            <person name="Pimenov N.V."/>
            <person name="Frank Y.A."/>
            <person name="Karnachuk O.V."/>
            <person name="Ravin N.V."/>
        </authorList>
    </citation>
    <scope>NUCLEOTIDE SEQUENCE [LARGE SCALE GENOMIC DNA]</scope>
    <source>
        <strain evidence="2">BY5</strain>
    </source>
</reference>
<evidence type="ECO:0000256" key="1">
    <source>
        <dbReference type="SAM" id="Phobius"/>
    </source>
</evidence>